<protein>
    <submittedName>
        <fullName evidence="1">Uncharacterized protein</fullName>
    </submittedName>
</protein>
<keyword evidence="2" id="KW-1185">Reference proteome</keyword>
<organism evidence="1 2">
    <name type="scientific">Burkholderia vietnamiensis</name>
    <dbReference type="NCBI Taxonomy" id="60552"/>
    <lineage>
        <taxon>Bacteria</taxon>
        <taxon>Pseudomonadati</taxon>
        <taxon>Pseudomonadota</taxon>
        <taxon>Betaproteobacteria</taxon>
        <taxon>Burkholderiales</taxon>
        <taxon>Burkholderiaceae</taxon>
        <taxon>Burkholderia</taxon>
        <taxon>Burkholderia cepacia complex</taxon>
    </lineage>
</organism>
<evidence type="ECO:0000313" key="1">
    <source>
        <dbReference type="EMBL" id="MBJ9686056.1"/>
    </source>
</evidence>
<sequence>MGEMTEWDLVERRAASMAFQAQEAAAAPMPGEPEPIDPAAELLDMLKMVRDYLAPLLPYVPAIYTDEVLTELADKTVPVLDKYSLSLSGVGDLFGPELRLLVVVAPLAYVTYRTHKAYKAAELEARTVDAAPAAAPTAEPMRAVVPVRDTGGQLQPLGA</sequence>
<comment type="caution">
    <text evidence="1">The sequence shown here is derived from an EMBL/GenBank/DDBJ whole genome shotgun (WGS) entry which is preliminary data.</text>
</comment>
<accession>A0ABS1APL6</accession>
<name>A0ABS1APL6_BURVI</name>
<proteinExistence type="predicted"/>
<dbReference type="Proteomes" id="UP000808215">
    <property type="component" value="Unassembled WGS sequence"/>
</dbReference>
<dbReference type="RefSeq" id="WP_200090935.1">
    <property type="nucleotide sequence ID" value="NZ_JADVKH010000004.1"/>
</dbReference>
<reference evidence="1 2" key="1">
    <citation type="submission" date="2020-11" db="EMBL/GenBank/DDBJ databases">
        <title>Enhanced detection system for hospital associated transmission using whole genome sequencing surveillance.</title>
        <authorList>
            <person name="Harrison L.H."/>
            <person name="Van Tyne D."/>
            <person name="Marsh J.W."/>
            <person name="Griffith M.P."/>
            <person name="Snyder D.J."/>
            <person name="Cooper V.S."/>
            <person name="Mustapha M."/>
        </authorList>
    </citation>
    <scope>NUCLEOTIDE SEQUENCE [LARGE SCALE GENOMIC DNA]</scope>
    <source>
        <strain evidence="1 2">BC00020</strain>
    </source>
</reference>
<gene>
    <name evidence="1" type="ORF">I5589_03070</name>
</gene>
<evidence type="ECO:0000313" key="2">
    <source>
        <dbReference type="Proteomes" id="UP000808215"/>
    </source>
</evidence>
<dbReference type="EMBL" id="JADVKH010000004">
    <property type="protein sequence ID" value="MBJ9686056.1"/>
    <property type="molecule type" value="Genomic_DNA"/>
</dbReference>